<dbReference type="GO" id="GO:0003723">
    <property type="term" value="F:RNA binding"/>
    <property type="evidence" value="ECO:0007669"/>
    <property type="project" value="UniProtKB-UniRule"/>
</dbReference>
<keyword evidence="1" id="KW-0694">RNA-binding</keyword>
<feature type="compositionally biased region" description="Basic and acidic residues" evidence="2">
    <location>
        <begin position="384"/>
        <end position="401"/>
    </location>
</feature>
<feature type="region of interest" description="Disordered" evidence="2">
    <location>
        <begin position="431"/>
        <end position="504"/>
    </location>
</feature>
<evidence type="ECO:0000313" key="4">
    <source>
        <dbReference type="EMBL" id="KJP86655.1"/>
    </source>
</evidence>
<feature type="region of interest" description="Disordered" evidence="2">
    <location>
        <begin position="276"/>
        <end position="409"/>
    </location>
</feature>
<feature type="region of interest" description="Disordered" evidence="2">
    <location>
        <begin position="555"/>
        <end position="664"/>
    </location>
</feature>
<dbReference type="SMART" id="SM00360">
    <property type="entry name" value="RRM"/>
    <property type="match status" value="1"/>
</dbReference>
<evidence type="ECO:0000256" key="1">
    <source>
        <dbReference type="PROSITE-ProRule" id="PRU00176"/>
    </source>
</evidence>
<dbReference type="Pfam" id="PF00076">
    <property type="entry name" value="RRM_1"/>
    <property type="match status" value="1"/>
</dbReference>
<feature type="compositionally biased region" description="Polar residues" evidence="2">
    <location>
        <begin position="351"/>
        <end position="367"/>
    </location>
</feature>
<dbReference type="OMA" id="KNHNENP"/>
<dbReference type="AlphaFoldDB" id="A0A0D9QHX1"/>
<feature type="domain" description="RRM" evidence="3">
    <location>
        <begin position="8"/>
        <end position="83"/>
    </location>
</feature>
<dbReference type="SUPFAM" id="SSF54928">
    <property type="entry name" value="RNA-binding domain, RBD"/>
    <property type="match status" value="1"/>
</dbReference>
<feature type="compositionally biased region" description="Basic and acidic residues" evidence="2">
    <location>
        <begin position="303"/>
        <end position="313"/>
    </location>
</feature>
<name>A0A0D9QHX1_PLAFR</name>
<dbReference type="EMBL" id="KQ001688">
    <property type="protein sequence ID" value="KJP86655.1"/>
    <property type="molecule type" value="Genomic_DNA"/>
</dbReference>
<dbReference type="Pfam" id="PF15861">
    <property type="entry name" value="partial_CstF"/>
    <property type="match status" value="1"/>
</dbReference>
<gene>
    <name evidence="4" type="ORF">AK88_03662</name>
</gene>
<evidence type="ECO:0000256" key="2">
    <source>
        <dbReference type="SAM" id="MobiDB-lite"/>
    </source>
</evidence>
<feature type="compositionally biased region" description="Basic and acidic residues" evidence="2">
    <location>
        <begin position="637"/>
        <end position="664"/>
    </location>
</feature>
<dbReference type="InterPro" id="IPR012677">
    <property type="entry name" value="Nucleotide-bd_a/b_plait_sf"/>
</dbReference>
<dbReference type="PROSITE" id="PS50102">
    <property type="entry name" value="RRM"/>
    <property type="match status" value="1"/>
</dbReference>
<accession>A0A0D9QHX1</accession>
<feature type="compositionally biased region" description="Basic residues" evidence="2">
    <location>
        <begin position="453"/>
        <end position="476"/>
    </location>
</feature>
<proteinExistence type="predicted"/>
<dbReference type="Gene3D" id="3.30.70.330">
    <property type="match status" value="1"/>
</dbReference>
<dbReference type="RefSeq" id="XP_012336695.1">
    <property type="nucleotide sequence ID" value="XM_012481272.1"/>
</dbReference>
<reference evidence="4 5" key="1">
    <citation type="submission" date="2014-03" db="EMBL/GenBank/DDBJ databases">
        <title>The Genome Sequence of Plasmodium fragile nilgiri.</title>
        <authorList>
            <consortium name="The Broad Institute Genomics Platform"/>
            <consortium name="The Broad Institute Genome Sequencing Center for Infectious Disease"/>
            <person name="Neafsey D."/>
            <person name="Duraisingh M."/>
            <person name="Young S.K."/>
            <person name="Zeng Q."/>
            <person name="Gargeya S."/>
            <person name="Abouelleil A."/>
            <person name="Alvarado L."/>
            <person name="Chapman S.B."/>
            <person name="Gainer-Dewar J."/>
            <person name="Goldberg J."/>
            <person name="Griggs A."/>
            <person name="Gujja S."/>
            <person name="Hansen M."/>
            <person name="Howarth C."/>
            <person name="Imamovic A."/>
            <person name="Larimer J."/>
            <person name="Pearson M."/>
            <person name="Poon T.W."/>
            <person name="Priest M."/>
            <person name="Roberts A."/>
            <person name="Saif S."/>
            <person name="Shea T."/>
            <person name="Sykes S."/>
            <person name="Wortman J."/>
            <person name="Nusbaum C."/>
            <person name="Birren B."/>
        </authorList>
    </citation>
    <scope>NUCLEOTIDE SEQUENCE [LARGE SCALE GENOMIC DNA]</scope>
    <source>
        <strain evidence="5">nilgiri</strain>
    </source>
</reference>
<organism evidence="4 5">
    <name type="scientific">Plasmodium fragile</name>
    <dbReference type="NCBI Taxonomy" id="5857"/>
    <lineage>
        <taxon>Eukaryota</taxon>
        <taxon>Sar</taxon>
        <taxon>Alveolata</taxon>
        <taxon>Apicomplexa</taxon>
        <taxon>Aconoidasida</taxon>
        <taxon>Haemosporida</taxon>
        <taxon>Plasmodiidae</taxon>
        <taxon>Plasmodium</taxon>
        <taxon>Plasmodium (Plasmodium)</taxon>
    </lineage>
</organism>
<dbReference type="OrthoDB" id="1748655at2759"/>
<feature type="compositionally biased region" description="Polar residues" evidence="2">
    <location>
        <begin position="316"/>
        <end position="327"/>
    </location>
</feature>
<feature type="compositionally biased region" description="Basic and acidic residues" evidence="2">
    <location>
        <begin position="110"/>
        <end position="128"/>
    </location>
</feature>
<dbReference type="VEuPathDB" id="PlasmoDB:AK88_03662"/>
<dbReference type="CDD" id="cd00590">
    <property type="entry name" value="RRM_SF"/>
    <property type="match status" value="1"/>
</dbReference>
<protein>
    <recommendedName>
        <fullName evidence="3">RRM domain-containing protein</fullName>
    </recommendedName>
</protein>
<dbReference type="Proteomes" id="UP000054561">
    <property type="component" value="Unassembled WGS sequence"/>
</dbReference>
<keyword evidence="5" id="KW-1185">Reference proteome</keyword>
<feature type="region of interest" description="Disordered" evidence="2">
    <location>
        <begin position="83"/>
        <end position="140"/>
    </location>
</feature>
<dbReference type="InterPro" id="IPR035979">
    <property type="entry name" value="RBD_domain_sf"/>
</dbReference>
<feature type="compositionally biased region" description="Acidic residues" evidence="2">
    <location>
        <begin position="87"/>
        <end position="97"/>
    </location>
</feature>
<evidence type="ECO:0000313" key="5">
    <source>
        <dbReference type="Proteomes" id="UP000054561"/>
    </source>
</evidence>
<feature type="compositionally biased region" description="Gly residues" evidence="2">
    <location>
        <begin position="560"/>
        <end position="572"/>
    </location>
</feature>
<dbReference type="InterPro" id="IPR000504">
    <property type="entry name" value="RRM_dom"/>
</dbReference>
<sequence length="801" mass="89633">MTDSSCASDYFVSNLPNDVTEEELKDFFKPTCEVTHCRLKKTKLGIQSCHGYIRFEGNLNDVVAYARREKLRDRQLRIELVENGNGDVEEDSVEDGTEGGTFPPWQQSQRDGKNPDRGSIKQQRDDQGMSRNKWNSKKGNEKVEIINKKGMITKQGHAILNNMHMYDVVLLIHKMQQLVRLSPQAAIKFLGSNKTICYSLIHALFLLGILNTEMSPLNEEDITRMKFHALKNKFQFFCVDSEEEGEMDSAGGKLEEGGASEWRDAEWDTFERRDGEWRGSDVGEMSDAESPPWSGQGYNYEQGGKRPLYERGGRVVNTTNMGSTPASSLKHVRGKNQLMGNRKNASRGVYGTSQGSSYGANPNSYASFNHMDVPSDEGQSGYHPVEDRASACGDTERETVKGKGQMGRSNLYGMVRGAHHSRQQYPLLSLSMNNRRGGDTGGYPVPGSYSSKHTVKGGKVKNKNKQKNKQKNKPKNKPMNFNSMMPPGNQAGSGNVYSDWGGGSRPLDYDSSSMQGNPNAYDYGEEFPSGRQTTGLYGMRGHATTKTEQEVHYSNYYASDGGGGQHGEGGAGSDNRRKDNIPNWEGNDGMNQSDRSDVGGVDVRKNEGVHRRGEEVTGGQYTTSSLSWRGGSRKGPYHVDSETARRGDPHNVSDHQGEENTTREKHLELGKRLIQKINTCNNQRRGIKLIDRMNKGGEMLNEENVIKMRSVDIYNEVDRTQENVLSNSLKALLKKVNVTLKDIPFAEDDLVNEVINEKPILENILISKYPDMLNWNQEQILRVLSIRKSLKRRGYSINGVI</sequence>
<dbReference type="InterPro" id="IPR031721">
    <property type="entry name" value="Partial_CstF"/>
</dbReference>
<dbReference type="GeneID" id="24268976"/>
<evidence type="ECO:0000259" key="3">
    <source>
        <dbReference type="PROSITE" id="PS50102"/>
    </source>
</evidence>
<feature type="compositionally biased region" description="Basic and acidic residues" evidence="2">
    <location>
        <begin position="594"/>
        <end position="615"/>
    </location>
</feature>